<organism evidence="1">
    <name type="scientific">Siphoviridae sp. ctgEn20</name>
    <dbReference type="NCBI Taxonomy" id="2825606"/>
    <lineage>
        <taxon>Viruses</taxon>
        <taxon>Duplodnaviria</taxon>
        <taxon>Heunggongvirae</taxon>
        <taxon>Uroviricota</taxon>
        <taxon>Caudoviricetes</taxon>
    </lineage>
</organism>
<name>A0A8S5P4K1_9CAUD</name>
<protein>
    <submittedName>
        <fullName evidence="1">Uncharacterized protein</fullName>
    </submittedName>
</protein>
<sequence>MTRQSRRKTEAARKLLQISVQSWNGWKVTAHRPFRPVYCRSNPG</sequence>
<evidence type="ECO:0000313" key="1">
    <source>
        <dbReference type="EMBL" id="DAE02047.1"/>
    </source>
</evidence>
<accession>A0A8S5P4K1</accession>
<dbReference type="EMBL" id="BK015339">
    <property type="protein sequence ID" value="DAE02047.1"/>
    <property type="molecule type" value="Genomic_DNA"/>
</dbReference>
<proteinExistence type="predicted"/>
<reference evidence="1" key="1">
    <citation type="journal article" date="2021" name="Proc. Natl. Acad. Sci. U.S.A.">
        <title>A Catalog of Tens of Thousands of Viruses from Human Metagenomes Reveals Hidden Associations with Chronic Diseases.</title>
        <authorList>
            <person name="Tisza M.J."/>
            <person name="Buck C.B."/>
        </authorList>
    </citation>
    <scope>NUCLEOTIDE SEQUENCE</scope>
    <source>
        <strain evidence="1">CtgEn20</strain>
    </source>
</reference>